<dbReference type="EMBL" id="BAABLX010000073">
    <property type="protein sequence ID" value="GAA4956529.1"/>
    <property type="molecule type" value="Genomic_DNA"/>
</dbReference>
<protein>
    <submittedName>
        <fullName evidence="1">LamG domain-containing protein</fullName>
    </submittedName>
</protein>
<dbReference type="InterPro" id="IPR013320">
    <property type="entry name" value="ConA-like_dom_sf"/>
</dbReference>
<keyword evidence="2" id="KW-1185">Reference proteome</keyword>
<gene>
    <name evidence="1" type="ORF">GCM10025791_41030</name>
</gene>
<dbReference type="AlphaFoldDB" id="A0AAV3U7X6"/>
<accession>A0AAV3U7X6</accession>
<organism evidence="1 2">
    <name type="scientific">Halioxenophilus aromaticivorans</name>
    <dbReference type="NCBI Taxonomy" id="1306992"/>
    <lineage>
        <taxon>Bacteria</taxon>
        <taxon>Pseudomonadati</taxon>
        <taxon>Pseudomonadota</taxon>
        <taxon>Gammaproteobacteria</taxon>
        <taxon>Alteromonadales</taxon>
        <taxon>Alteromonadaceae</taxon>
        <taxon>Halioxenophilus</taxon>
    </lineage>
</organism>
<dbReference type="Pfam" id="PF13385">
    <property type="entry name" value="Laminin_G_3"/>
    <property type="match status" value="1"/>
</dbReference>
<dbReference type="SUPFAM" id="SSF49899">
    <property type="entry name" value="Concanavalin A-like lectins/glucanases"/>
    <property type="match status" value="1"/>
</dbReference>
<evidence type="ECO:0000313" key="1">
    <source>
        <dbReference type="EMBL" id="GAA4956529.1"/>
    </source>
</evidence>
<proteinExistence type="predicted"/>
<evidence type="ECO:0000313" key="2">
    <source>
        <dbReference type="Proteomes" id="UP001409585"/>
    </source>
</evidence>
<dbReference type="Proteomes" id="UP001409585">
    <property type="component" value="Unassembled WGS sequence"/>
</dbReference>
<sequence length="1260" mass="140807">MLNLSSKLALSWPAGGNLYARQGTLAFFFRTQEDHQNSPMPIFRVSSADSSTWDFDWLRIDWNGNGFEAFVTDIGQARIRIKSAVLSPTLLNTWQHLTFAWDERWGIKLWLNGELLVEKQQLAHLDQELWGMGPMQRIIAPWKVESGFSFDRTGMLDDVKTFDVMLSDNNVKRLFNNRSIQPQPALNNQLLLSHWNTQQGFEGYNQPLLIKPNDVIGVKKVATLDARDNKQTVFKGVDGIRETSWPGMYNRSKLPGRSDYFILPDWNLYSSSGSEYQISLANEPWNWIEVFGSAQGVFKTRQTDGSQLLVEHRTPLPKTSLNLGRVRTGGNLELVNDSPGVPINELGVYHVGAVALPKHGIALNYQAIPTGDISQFANLAPLQTFIEQRYLARERENLLVALPKAANLRQQPKVSPPSKPHDAGLPLVHVVLPADFRTVATGGAPTRFSYTWQNLHAGLDGVLLSLPALPLIVNDSRILNDNGTPKDYGVIPINIRLKDPNWPARDLIDITLPIAPGSPQTVWLDSQDIILPTGKPLYLTLASNQPAFNSQLLKGMEISLRFKPYKDAIASHRALRLEQARDNLANLVEEQPNVRLFPLWERFERDINELLKVDPTNPLGRSLWYEKNPEQRPTGFIDKPSSSGAPAWAVLQREYLQLYKAFVNWWIDHRQLTSGPAMGEFGGGIADDTDLTNHWVGLALMGVNYEKIRRSQRMLLQASYNNGLWQQGLNTLKTDELHAYEEGTNAVAQALQLNWGSPSVIHQALAVAQNYPRLIQKNTQGHSHFISNYFSASDIDQSEKYNKQTDRSFLITHPGLLLVDYNNHPATRSLLLSALDGWLAHAGDQGTLPKTILWRSDQGQGRGAGLALHNFWAAYRWTNNQRYLAPVIRLIESIDLTTIGALNANILSQLGASESLMHKISSGEISGTQNYIDANLGGMDSQSLVDFARWQATGDTNNIAQLHQRELAMQQTRLPYLTEAEAWTDRVAMPTESLQRSRLGGVAHLRNAYYPGNLVSWQFNQKNDLKNNTESWRQVEVSGEDVAILFAINKPTEMTFLAYNFKDTPIVASATGWDVEHGIWSVTSNAREQGLDTERQAPSVEFGRARTVDISLPPHQLQMVTLKRQSALSPVNSYPDIGIEPGDINNIDRANGRLAFDVTIHSLGSVPTPPGLLLIKNSAGEKLQQFKLKPMQAMSENGEDSQVVAVELPSETVGDELTLDVRLLNKTEEITASNNTLCLLEDTLKSTSDLTLLPLEGNCH</sequence>
<name>A0AAV3U7X6_9ALTE</name>
<reference evidence="2" key="1">
    <citation type="journal article" date="2019" name="Int. J. Syst. Evol. Microbiol.">
        <title>The Global Catalogue of Microorganisms (GCM) 10K type strain sequencing project: providing services to taxonomists for standard genome sequencing and annotation.</title>
        <authorList>
            <consortium name="The Broad Institute Genomics Platform"/>
            <consortium name="The Broad Institute Genome Sequencing Center for Infectious Disease"/>
            <person name="Wu L."/>
            <person name="Ma J."/>
        </authorList>
    </citation>
    <scope>NUCLEOTIDE SEQUENCE [LARGE SCALE GENOMIC DNA]</scope>
    <source>
        <strain evidence="2">JCM 19134</strain>
    </source>
</reference>
<comment type="caution">
    <text evidence="1">The sequence shown here is derived from an EMBL/GenBank/DDBJ whole genome shotgun (WGS) entry which is preliminary data.</text>
</comment>
<dbReference type="Gene3D" id="2.60.120.200">
    <property type="match status" value="1"/>
</dbReference>